<protein>
    <submittedName>
        <fullName evidence="1">Uncharacterized protein</fullName>
    </submittedName>
</protein>
<proteinExistence type="predicted"/>
<dbReference type="EMBL" id="MG770228">
    <property type="protein sequence ID" value="AUV59044.1"/>
    <property type="molecule type" value="Genomic_DNA"/>
</dbReference>
<evidence type="ECO:0000313" key="1">
    <source>
        <dbReference type="EMBL" id="AUV59044.1"/>
    </source>
</evidence>
<reference evidence="1 2" key="1">
    <citation type="submission" date="2018-01" db="EMBL/GenBank/DDBJ databases">
        <title>Characterization of the virulent Escherichia coli phage PMBT57 of the N4-like group with a broad host range.</title>
        <authorList>
            <person name="Koberg S."/>
            <person name="Brinks E."/>
        </authorList>
    </citation>
    <scope>NUCLEOTIDE SEQUENCE [LARGE SCALE GENOMIC DNA]</scope>
</reference>
<organism evidence="1 2">
    <name type="scientific">Escherichia phage PMBT57</name>
    <dbReference type="NCBI Taxonomy" id="2079259"/>
    <lineage>
        <taxon>Viruses</taxon>
        <taxon>Duplodnaviria</taxon>
        <taxon>Heunggongvirae</taxon>
        <taxon>Uroviricota</taxon>
        <taxon>Caudoviricetes</taxon>
        <taxon>Schitoviridae</taxon>
        <taxon>Enquatrovirinae</taxon>
        <taxon>Enquatrovirus</taxon>
        <taxon>Enquatrovirus N4</taxon>
    </lineage>
</organism>
<accession>A0A2K9VA22</accession>
<sequence length="112" mass="12727">MTKQIEEKKHHWLVAAQLTFVIPDNKDGQEGAVIVQNTMLLTEEKQVTFRDLGRAQSALFQNLNDRFGQVVDVRDIVFLNVSYLGHMSQPDFQQNLVTKDTAAKKAKLKAVE</sequence>
<dbReference type="Proteomes" id="UP000241665">
    <property type="component" value="Segment"/>
</dbReference>
<evidence type="ECO:0000313" key="2">
    <source>
        <dbReference type="Proteomes" id="UP000241665"/>
    </source>
</evidence>
<name>A0A2K9VA22_9CAUD</name>